<dbReference type="AlphaFoldDB" id="A0A386H779"/>
<feature type="chain" id="PRO_5017192490" description="YhfM-like domain-containing protein" evidence="1">
    <location>
        <begin position="28"/>
        <end position="275"/>
    </location>
</feature>
<keyword evidence="1" id="KW-0732">Signal</keyword>
<reference evidence="3 4" key="1">
    <citation type="journal article" date="2019" name="Int. J. Syst. Evol. Microbiol.">
        <title>Clostridium fermenticellae sp. nov., isolated from the mud in a fermentation cellar for the production of the Chinese liquor, baijiu.</title>
        <authorList>
            <person name="Xu P.X."/>
            <person name="Chai L.J."/>
            <person name="Qiu T."/>
            <person name="Zhang X.J."/>
            <person name="Lu Z.M."/>
            <person name="Xiao C."/>
            <person name="Wang S.T."/>
            <person name="Shen C.H."/>
            <person name="Shi J.S."/>
            <person name="Xu Z.H."/>
        </authorList>
    </citation>
    <scope>NUCLEOTIDE SEQUENCE [LARGE SCALE GENOMIC DNA]</scope>
    <source>
        <strain evidence="3 4">JN500901</strain>
    </source>
</reference>
<protein>
    <recommendedName>
        <fullName evidence="2">YhfM-like domain-containing protein</fullName>
    </recommendedName>
</protein>
<sequence>MKKLNKIFLCISLIACLLLSGCSSVHEAEIKLGIKNNDFEYIKDNKVQKIVIQSTRDEGFRFTLEDKNAIEDLYDILSSAKSVKNKSSLKSDYIFEIYQGNKIHKFNYIAGLDKRDQGNLYGDNKVFAVSKRIDNSIIQNFWTIKEPKNFNDVYYNSIISAIDDYIKSQKKQGKSIGINLNDDVEVAKYILSIDMESFKSDLKSKLKNVEIISKDKQSYDIVATIKTEGYKLTLYKGIVTFWDKSNKSEKKYYIYDKYENAHWNIKVTDSKPSNF</sequence>
<evidence type="ECO:0000313" key="4">
    <source>
        <dbReference type="Proteomes" id="UP000266301"/>
    </source>
</evidence>
<dbReference type="Proteomes" id="UP000266301">
    <property type="component" value="Chromosome"/>
</dbReference>
<dbReference type="Pfam" id="PF26353">
    <property type="entry name" value="YhfM"/>
    <property type="match status" value="1"/>
</dbReference>
<feature type="signal peptide" evidence="1">
    <location>
        <begin position="1"/>
        <end position="27"/>
    </location>
</feature>
<keyword evidence="4" id="KW-1185">Reference proteome</keyword>
<feature type="domain" description="YhfM-like" evidence="2">
    <location>
        <begin position="43"/>
        <end position="146"/>
    </location>
</feature>
<dbReference type="EMBL" id="CP032416">
    <property type="protein sequence ID" value="AYD41385.1"/>
    <property type="molecule type" value="Genomic_DNA"/>
</dbReference>
<dbReference type="OrthoDB" id="1931871at2"/>
<evidence type="ECO:0000313" key="3">
    <source>
        <dbReference type="EMBL" id="AYD41385.1"/>
    </source>
</evidence>
<name>A0A386H779_9CLOT</name>
<evidence type="ECO:0000259" key="2">
    <source>
        <dbReference type="Pfam" id="PF26353"/>
    </source>
</evidence>
<accession>A0A386H779</accession>
<dbReference type="InterPro" id="IPR058780">
    <property type="entry name" value="YhfM-like_dom"/>
</dbReference>
<evidence type="ECO:0000256" key="1">
    <source>
        <dbReference type="SAM" id="SignalP"/>
    </source>
</evidence>
<proteinExistence type="predicted"/>
<gene>
    <name evidence="3" type="ORF">D4Z93_00580</name>
</gene>
<organism evidence="3 4">
    <name type="scientific">Clostridium fermenticellae</name>
    <dbReference type="NCBI Taxonomy" id="2068654"/>
    <lineage>
        <taxon>Bacteria</taxon>
        <taxon>Bacillati</taxon>
        <taxon>Bacillota</taxon>
        <taxon>Clostridia</taxon>
        <taxon>Eubacteriales</taxon>
        <taxon>Clostridiaceae</taxon>
        <taxon>Clostridium</taxon>
    </lineage>
</organism>
<dbReference type="PROSITE" id="PS51257">
    <property type="entry name" value="PROKAR_LIPOPROTEIN"/>
    <property type="match status" value="1"/>
</dbReference>
<dbReference type="KEGG" id="cfer:D4Z93_00580"/>